<dbReference type="Proteomes" id="UP000005237">
    <property type="component" value="Unassembled WGS sequence"/>
</dbReference>
<reference evidence="2" key="1">
    <citation type="submission" date="2010-08" db="EMBL/GenBank/DDBJ databases">
        <authorList>
            <consortium name="Caenorhabditis japonica Sequencing Consortium"/>
            <person name="Wilson R.K."/>
        </authorList>
    </citation>
    <scope>NUCLEOTIDE SEQUENCE [LARGE SCALE GENOMIC DNA]</scope>
    <source>
        <strain evidence="2">DF5081</strain>
    </source>
</reference>
<reference evidence="1" key="2">
    <citation type="submission" date="2022-06" db="UniProtKB">
        <authorList>
            <consortium name="EnsemblMetazoa"/>
        </authorList>
    </citation>
    <scope>IDENTIFICATION</scope>
    <source>
        <strain evidence="1">DF5081</strain>
    </source>
</reference>
<protein>
    <submittedName>
        <fullName evidence="1">Uncharacterized protein</fullName>
    </submittedName>
</protein>
<evidence type="ECO:0000313" key="1">
    <source>
        <dbReference type="EnsemblMetazoa" id="CJA39861.1"/>
    </source>
</evidence>
<accession>A0A8R1IVR4</accession>
<keyword evidence="2" id="KW-1185">Reference proteome</keyword>
<proteinExistence type="predicted"/>
<organism evidence="1 2">
    <name type="scientific">Caenorhabditis japonica</name>
    <dbReference type="NCBI Taxonomy" id="281687"/>
    <lineage>
        <taxon>Eukaryota</taxon>
        <taxon>Metazoa</taxon>
        <taxon>Ecdysozoa</taxon>
        <taxon>Nematoda</taxon>
        <taxon>Chromadorea</taxon>
        <taxon>Rhabditida</taxon>
        <taxon>Rhabditina</taxon>
        <taxon>Rhabditomorpha</taxon>
        <taxon>Rhabditoidea</taxon>
        <taxon>Rhabditidae</taxon>
        <taxon>Peloderinae</taxon>
        <taxon>Caenorhabditis</taxon>
    </lineage>
</organism>
<dbReference type="AlphaFoldDB" id="A0A8R1IVR4"/>
<sequence>MVCPSRVVYLSPPPVLSPPPISIASRDPGAHGFVGLARSLARLAGGFVARCSRWYWTLVHMDSLAWLARWLAWLEDSWHAVPAGSGSVEMSLAVQMSLVELRATGRIHVRASGWTRVALAAPSSKTSATSQN</sequence>
<name>A0A8R1IVR4_CAEJA</name>
<dbReference type="EnsemblMetazoa" id="CJA39861.1">
    <property type="protein sequence ID" value="CJA39861.1"/>
    <property type="gene ID" value="WBGene00215709"/>
</dbReference>
<evidence type="ECO:0000313" key="2">
    <source>
        <dbReference type="Proteomes" id="UP000005237"/>
    </source>
</evidence>